<dbReference type="AlphaFoldDB" id="A0A0F5FT09"/>
<dbReference type="Gene3D" id="1.10.600.10">
    <property type="entry name" value="Farnesyl Diphosphate Synthase"/>
    <property type="match status" value="1"/>
</dbReference>
<dbReference type="GO" id="GO:0016765">
    <property type="term" value="F:transferase activity, transferring alkyl or aryl (other than methyl) groups"/>
    <property type="evidence" value="ECO:0007669"/>
    <property type="project" value="UniProtKB-ARBA"/>
</dbReference>
<dbReference type="OrthoDB" id="9814909at2"/>
<keyword evidence="2" id="KW-1185">Reference proteome</keyword>
<dbReference type="Pfam" id="PF00494">
    <property type="entry name" value="SQS_PSY"/>
    <property type="match status" value="1"/>
</dbReference>
<proteinExistence type="predicted"/>
<dbReference type="RefSeq" id="WP_046108370.1">
    <property type="nucleotide sequence ID" value="NZ_JZEX01000097.1"/>
</dbReference>
<protein>
    <recommendedName>
        <fullName evidence="3">Phytoene synthase</fullName>
    </recommendedName>
</protein>
<organism evidence="1 2">
    <name type="scientific">Devosia geojensis</name>
    <dbReference type="NCBI Taxonomy" id="443610"/>
    <lineage>
        <taxon>Bacteria</taxon>
        <taxon>Pseudomonadati</taxon>
        <taxon>Pseudomonadota</taxon>
        <taxon>Alphaproteobacteria</taxon>
        <taxon>Hyphomicrobiales</taxon>
        <taxon>Devosiaceae</taxon>
        <taxon>Devosia</taxon>
    </lineage>
</organism>
<dbReference type="Proteomes" id="UP000033632">
    <property type="component" value="Unassembled WGS sequence"/>
</dbReference>
<accession>A0A0F5FT09</accession>
<evidence type="ECO:0000313" key="2">
    <source>
        <dbReference type="Proteomes" id="UP000033632"/>
    </source>
</evidence>
<gene>
    <name evidence="1" type="ORF">VE25_09465</name>
</gene>
<dbReference type="SUPFAM" id="SSF48576">
    <property type="entry name" value="Terpenoid synthases"/>
    <property type="match status" value="1"/>
</dbReference>
<dbReference type="InterPro" id="IPR002060">
    <property type="entry name" value="Squ/phyt_synthse"/>
</dbReference>
<dbReference type="InterPro" id="IPR008949">
    <property type="entry name" value="Isoprenoid_synthase_dom_sf"/>
</dbReference>
<dbReference type="PANTHER" id="PTHR31480">
    <property type="entry name" value="BIFUNCTIONAL LYCOPENE CYCLASE/PHYTOENE SYNTHASE"/>
    <property type="match status" value="1"/>
</dbReference>
<comment type="caution">
    <text evidence="1">The sequence shown here is derived from an EMBL/GenBank/DDBJ whole genome shotgun (WGS) entry which is preliminary data.</text>
</comment>
<evidence type="ECO:0000313" key="1">
    <source>
        <dbReference type="EMBL" id="KKB12004.1"/>
    </source>
</evidence>
<name>A0A0F5FT09_9HYPH</name>
<sequence>MARESFAHAETFLRDHDRDRYLSTLVLKGPAREGIVALYAFNADVAMIRERAREPAPGEIRLQWWNDALTGEEHGEVRANPLADALLETIERYAIPLGTLQRLIGARRFDLYDDPMPDIESFEGYAGETNSTLLQLAAMLLNDGRPVETGDAAGHLGVAQAMTGHLRAFGYNAAMGRIFLPWSILSANGVRESEVFSGTESEGLVEALGQVMDLAGEHLAKAEAGIAALPRELRPAFAGIAVARAQLKALRNSAAGPFAAAPDLPDWRKIALLSWWTWRNNFV</sequence>
<evidence type="ECO:0008006" key="3">
    <source>
        <dbReference type="Google" id="ProtNLM"/>
    </source>
</evidence>
<dbReference type="EMBL" id="JZEX01000097">
    <property type="protein sequence ID" value="KKB12004.1"/>
    <property type="molecule type" value="Genomic_DNA"/>
</dbReference>
<dbReference type="STRING" id="443610.VE25_09465"/>
<dbReference type="PATRIC" id="fig|443610.3.peg.59"/>
<reference evidence="1 2" key="1">
    <citation type="submission" date="2015-03" db="EMBL/GenBank/DDBJ databases">
        <authorList>
            <person name="Hassan Y.I."/>
            <person name="Lepp D."/>
            <person name="Li X.-Z."/>
            <person name="Zhou T."/>
        </authorList>
    </citation>
    <scope>NUCLEOTIDE SEQUENCE [LARGE SCALE GENOMIC DNA]</scope>
    <source>
        <strain evidence="1 2">BD-c194</strain>
    </source>
</reference>